<dbReference type="STRING" id="210143.A0A1R3GL20"/>
<dbReference type="SUPFAM" id="SSF56672">
    <property type="entry name" value="DNA/RNA polymerases"/>
    <property type="match status" value="1"/>
</dbReference>
<dbReference type="GO" id="GO:0015074">
    <property type="term" value="P:DNA integration"/>
    <property type="evidence" value="ECO:0007669"/>
    <property type="project" value="InterPro"/>
</dbReference>
<dbReference type="InterPro" id="IPR057670">
    <property type="entry name" value="SH3_retrovirus"/>
</dbReference>
<dbReference type="GO" id="GO:0016787">
    <property type="term" value="F:hydrolase activity"/>
    <property type="evidence" value="ECO:0007669"/>
    <property type="project" value="UniProtKB-KW"/>
</dbReference>
<evidence type="ECO:0000256" key="1">
    <source>
        <dbReference type="ARBA" id="ARBA00022723"/>
    </source>
</evidence>
<keyword evidence="6" id="KW-1185">Reference proteome</keyword>
<feature type="domain" description="Integrase catalytic" evidence="4">
    <location>
        <begin position="164"/>
        <end position="356"/>
    </location>
</feature>
<sequence length="841" mass="93749">MAATSSSAATPVTISAANQLQVKLTATNFASWKAQFDDLLCGLDLSGYVDGSFPAPLKTIESDGKVVSNPAYSFWLRQDKLILHAIIASTSEATTSHAAWATFANHNRSRVIALKDKLSSTRQDNKPVSDFLQQIKQITDEIRLTGTPVDDDDLCSMSSKHWNQNSGTTKNWCMDSGAIDHVTTNLQNLSLVTDYDGTAEVIVGVGKVLSITHNVSIPARTPTVLVSKGLSALDWHGRLGHPSSSHLLELIYSDVWGPSPELSIEDGGGEYEKLKQLLQLHGISYFQTPPHIPEHNGVSERKHRHIVETGIASLYHAKLPSKFWTLAFQTALYLINRLPTPILNNHSPFQLLFKRDPNYSKLRVFGCLCYPWLRPYSKNKLDFRSKPSIFVGYSYYQNAYKCFDFTANKFYTSRHVVFVENEFSFPSTSIASDLRSRDSYFLYVPPSFIQLQPPPASSMQQAPQLPSPNVSIQPPISSSQVFPAVNSSPVSPTVIDSADFLMASTDVAPSLPVAPHSAPSDTAADCGNSSMTRSKDNIFKPKSLGANLEPTSVSKAFKEESWRKAMSKALNALLCNGTWEFVPPDWLQMGFQTQAQPQCPVVKPTTIQLVLSLVVQNSWKLFQLKVNNAFVHGHFTDDVYMRQPPGFVNSTHPHHICKLRKAIYSLKQAPRAWYQELRSFLIIYDDIILPGSDESVLWQFVTVLSAKFLLKDLVPLIYFLGIETTFTRKVSTPMPSNVSYTIDDGEPLSNDTQYRSIVGALQYLSFTRPDLAFVVNKMAQFIHKPSTVHWHAVKWVLRYLNGTIDHVIFIHPPVSTAFPLLAYIDADWAGINVTENQSQPS</sequence>
<dbReference type="PANTHER" id="PTHR42648">
    <property type="entry name" value="TRANSPOSASE, PUTATIVE-RELATED"/>
    <property type="match status" value="1"/>
</dbReference>
<gene>
    <name evidence="5" type="ORF">CCACVL1_25353</name>
</gene>
<name>A0A1R3GL20_COCAP</name>
<dbReference type="InterPro" id="IPR001584">
    <property type="entry name" value="Integrase_cat-core"/>
</dbReference>
<keyword evidence="1" id="KW-0479">Metal-binding</keyword>
<dbReference type="InterPro" id="IPR036397">
    <property type="entry name" value="RNaseH_sf"/>
</dbReference>
<dbReference type="InterPro" id="IPR043502">
    <property type="entry name" value="DNA/RNA_pol_sf"/>
</dbReference>
<accession>A0A1R3GL20</accession>
<proteinExistence type="predicted"/>
<dbReference type="EMBL" id="AWWV01014129">
    <property type="protein sequence ID" value="OMO58794.1"/>
    <property type="molecule type" value="Genomic_DNA"/>
</dbReference>
<dbReference type="Gene3D" id="3.30.420.10">
    <property type="entry name" value="Ribonuclease H-like superfamily/Ribonuclease H"/>
    <property type="match status" value="1"/>
</dbReference>
<feature type="region of interest" description="Disordered" evidence="3">
    <location>
        <begin position="512"/>
        <end position="543"/>
    </location>
</feature>
<evidence type="ECO:0000259" key="4">
    <source>
        <dbReference type="PROSITE" id="PS50994"/>
    </source>
</evidence>
<dbReference type="PANTHER" id="PTHR42648:SF26">
    <property type="entry name" value="INTEGRASE CATALYTIC DOMAIN-CONTAINING PROTEIN"/>
    <property type="match status" value="1"/>
</dbReference>
<evidence type="ECO:0000313" key="5">
    <source>
        <dbReference type="EMBL" id="OMO58794.1"/>
    </source>
</evidence>
<comment type="caution">
    <text evidence="5">The sequence shown here is derived from an EMBL/GenBank/DDBJ whole genome shotgun (WGS) entry which is preliminary data.</text>
</comment>
<evidence type="ECO:0000256" key="2">
    <source>
        <dbReference type="ARBA" id="ARBA00022801"/>
    </source>
</evidence>
<protein>
    <recommendedName>
        <fullName evidence="4">Integrase catalytic domain-containing protein</fullName>
    </recommendedName>
</protein>
<dbReference type="InterPro" id="IPR012337">
    <property type="entry name" value="RNaseH-like_sf"/>
</dbReference>
<dbReference type="InterPro" id="IPR039537">
    <property type="entry name" value="Retrotran_Ty1/copia-like"/>
</dbReference>
<dbReference type="Pfam" id="PF07727">
    <property type="entry name" value="RVT_2"/>
    <property type="match status" value="1"/>
</dbReference>
<dbReference type="GO" id="GO:0003676">
    <property type="term" value="F:nucleic acid binding"/>
    <property type="evidence" value="ECO:0007669"/>
    <property type="project" value="InterPro"/>
</dbReference>
<keyword evidence="2" id="KW-0378">Hydrolase</keyword>
<dbReference type="PROSITE" id="PS50994">
    <property type="entry name" value="INTEGRASE"/>
    <property type="match status" value="1"/>
</dbReference>
<organism evidence="5 6">
    <name type="scientific">Corchorus capsularis</name>
    <name type="common">Jute</name>
    <dbReference type="NCBI Taxonomy" id="210143"/>
    <lineage>
        <taxon>Eukaryota</taxon>
        <taxon>Viridiplantae</taxon>
        <taxon>Streptophyta</taxon>
        <taxon>Embryophyta</taxon>
        <taxon>Tracheophyta</taxon>
        <taxon>Spermatophyta</taxon>
        <taxon>Magnoliopsida</taxon>
        <taxon>eudicotyledons</taxon>
        <taxon>Gunneridae</taxon>
        <taxon>Pentapetalae</taxon>
        <taxon>rosids</taxon>
        <taxon>malvids</taxon>
        <taxon>Malvales</taxon>
        <taxon>Malvaceae</taxon>
        <taxon>Grewioideae</taxon>
        <taxon>Apeibeae</taxon>
        <taxon>Corchorus</taxon>
    </lineage>
</organism>
<dbReference type="SUPFAM" id="SSF53098">
    <property type="entry name" value="Ribonuclease H-like"/>
    <property type="match status" value="1"/>
</dbReference>
<dbReference type="OrthoDB" id="1301509at2759"/>
<dbReference type="Pfam" id="PF25597">
    <property type="entry name" value="SH3_retrovirus"/>
    <property type="match status" value="1"/>
</dbReference>
<evidence type="ECO:0000313" key="6">
    <source>
        <dbReference type="Proteomes" id="UP000188268"/>
    </source>
</evidence>
<dbReference type="GO" id="GO:0046872">
    <property type="term" value="F:metal ion binding"/>
    <property type="evidence" value="ECO:0007669"/>
    <property type="project" value="UniProtKB-KW"/>
</dbReference>
<dbReference type="Gramene" id="OMO58794">
    <property type="protein sequence ID" value="OMO58794"/>
    <property type="gene ID" value="CCACVL1_25353"/>
</dbReference>
<dbReference type="Proteomes" id="UP000188268">
    <property type="component" value="Unassembled WGS sequence"/>
</dbReference>
<dbReference type="AlphaFoldDB" id="A0A1R3GL20"/>
<dbReference type="InterPro" id="IPR013103">
    <property type="entry name" value="RVT_2"/>
</dbReference>
<evidence type="ECO:0000256" key="3">
    <source>
        <dbReference type="SAM" id="MobiDB-lite"/>
    </source>
</evidence>
<reference evidence="5 6" key="1">
    <citation type="submission" date="2013-09" db="EMBL/GenBank/DDBJ databases">
        <title>Corchorus capsularis genome sequencing.</title>
        <authorList>
            <person name="Alam M."/>
            <person name="Haque M.S."/>
            <person name="Islam M.S."/>
            <person name="Emdad E.M."/>
            <person name="Islam M.M."/>
            <person name="Ahmed B."/>
            <person name="Halim A."/>
            <person name="Hossen Q.M.M."/>
            <person name="Hossain M.Z."/>
            <person name="Ahmed R."/>
            <person name="Khan M.M."/>
            <person name="Islam R."/>
            <person name="Rashid M.M."/>
            <person name="Khan S.A."/>
            <person name="Rahman M.S."/>
            <person name="Alam M."/>
        </authorList>
    </citation>
    <scope>NUCLEOTIDE SEQUENCE [LARGE SCALE GENOMIC DNA]</scope>
    <source>
        <strain evidence="6">cv. CVL-1</strain>
        <tissue evidence="5">Whole seedling</tissue>
    </source>
</reference>